<dbReference type="EMBL" id="CM055108">
    <property type="protein sequence ID" value="KAJ7526120.1"/>
    <property type="molecule type" value="Genomic_DNA"/>
</dbReference>
<reference evidence="2" key="1">
    <citation type="journal article" date="2024" name="Proc. Natl. Acad. Sci. U.S.A.">
        <title>Extraordinary preservation of gene collinearity over three hundred million years revealed in homosporous lycophytes.</title>
        <authorList>
            <person name="Li C."/>
            <person name="Wickell D."/>
            <person name="Kuo L.Y."/>
            <person name="Chen X."/>
            <person name="Nie B."/>
            <person name="Liao X."/>
            <person name="Peng D."/>
            <person name="Ji J."/>
            <person name="Jenkins J."/>
            <person name="Williams M."/>
            <person name="Shu S."/>
            <person name="Plott C."/>
            <person name="Barry K."/>
            <person name="Rajasekar S."/>
            <person name="Grimwood J."/>
            <person name="Han X."/>
            <person name="Sun S."/>
            <person name="Hou Z."/>
            <person name="He W."/>
            <person name="Dai G."/>
            <person name="Sun C."/>
            <person name="Schmutz J."/>
            <person name="Leebens-Mack J.H."/>
            <person name="Li F.W."/>
            <person name="Wang L."/>
        </authorList>
    </citation>
    <scope>NUCLEOTIDE SEQUENCE [LARGE SCALE GENOMIC DNA]</scope>
    <source>
        <strain evidence="2">cv. PW_Plant_1</strain>
    </source>
</reference>
<sequence length="255" mass="29113">MGQISEPVPWQLTRRLGQSVPDRGTRLMWAGSKKALEEATWGGLEINNELIGVSFFFFLFSFWCFYEKTECFYKKTAGSRHRAQIHPPKQQQQLRTMEIEQDDPATTTLQALPADNLQFSLSNILTVPLQFLGSRVKNKREAEVILEISRSANLVDCILRNYECTAAQTQALHEAWDTLWLSREPLLVTAIPLIGQRMSEVNQQRAMLINKLDIELCKLQVKENSLLQFVDMNLTINKVSKIVFSKLLGCGNFSC</sequence>
<accession>A0ACC2B8T7</accession>
<evidence type="ECO:0000313" key="2">
    <source>
        <dbReference type="Proteomes" id="UP001162992"/>
    </source>
</evidence>
<keyword evidence="2" id="KW-1185">Reference proteome</keyword>
<evidence type="ECO:0000313" key="1">
    <source>
        <dbReference type="EMBL" id="KAJ7526120.1"/>
    </source>
</evidence>
<organism evidence="1 2">
    <name type="scientific">Diphasiastrum complanatum</name>
    <name type="common">Issler's clubmoss</name>
    <name type="synonym">Lycopodium complanatum</name>
    <dbReference type="NCBI Taxonomy" id="34168"/>
    <lineage>
        <taxon>Eukaryota</taxon>
        <taxon>Viridiplantae</taxon>
        <taxon>Streptophyta</taxon>
        <taxon>Embryophyta</taxon>
        <taxon>Tracheophyta</taxon>
        <taxon>Lycopodiopsida</taxon>
        <taxon>Lycopodiales</taxon>
        <taxon>Lycopodiaceae</taxon>
        <taxon>Lycopodioideae</taxon>
        <taxon>Diphasiastrum</taxon>
    </lineage>
</organism>
<comment type="caution">
    <text evidence="1">The sequence shown here is derived from an EMBL/GenBank/DDBJ whole genome shotgun (WGS) entry which is preliminary data.</text>
</comment>
<protein>
    <submittedName>
        <fullName evidence="1">Uncharacterized protein</fullName>
    </submittedName>
</protein>
<name>A0ACC2B8T7_DIPCM</name>
<gene>
    <name evidence="1" type="ORF">O6H91_17G082500</name>
</gene>
<proteinExistence type="predicted"/>
<dbReference type="Proteomes" id="UP001162992">
    <property type="component" value="Chromosome 17"/>
</dbReference>